<dbReference type="WBParaSite" id="ACRNAN_scaffold7469.g32740.t1">
    <property type="protein sequence ID" value="ACRNAN_scaffold7469.g32740.t1"/>
    <property type="gene ID" value="ACRNAN_scaffold7469.g32740"/>
</dbReference>
<dbReference type="AlphaFoldDB" id="A0A914EDA9"/>
<keyword evidence="1" id="KW-1185">Reference proteome</keyword>
<name>A0A914EDA9_9BILA</name>
<organism evidence="1 2">
    <name type="scientific">Acrobeloides nanus</name>
    <dbReference type="NCBI Taxonomy" id="290746"/>
    <lineage>
        <taxon>Eukaryota</taxon>
        <taxon>Metazoa</taxon>
        <taxon>Ecdysozoa</taxon>
        <taxon>Nematoda</taxon>
        <taxon>Chromadorea</taxon>
        <taxon>Rhabditida</taxon>
        <taxon>Tylenchina</taxon>
        <taxon>Cephalobomorpha</taxon>
        <taxon>Cephaloboidea</taxon>
        <taxon>Cephalobidae</taxon>
        <taxon>Acrobeloides</taxon>
    </lineage>
</organism>
<sequence length="211" mass="22356">MNLNKDLVQAVAAIGGSIVVVSFPPAMANASLPVASQQPMANDINVPQPIANVTQFLCLGSPPNSGGFFGKGNSGAAGIPDILETIDLLDLVVRSNGSPRPRSKLLAIGDINLCRQERGPFVQDKIGRLGNGVLYQERPQHVEVSGPANGLQPLTNIFGNAILDVATANDAFAANQDQQPTANDESYEFIESECSSEFELIEADYTIQYGD</sequence>
<reference evidence="2" key="1">
    <citation type="submission" date="2022-11" db="UniProtKB">
        <authorList>
            <consortium name="WormBaseParasite"/>
        </authorList>
    </citation>
    <scope>IDENTIFICATION</scope>
</reference>
<protein>
    <submittedName>
        <fullName evidence="2">Uncharacterized protein</fullName>
    </submittedName>
</protein>
<dbReference type="Proteomes" id="UP000887540">
    <property type="component" value="Unplaced"/>
</dbReference>
<evidence type="ECO:0000313" key="1">
    <source>
        <dbReference type="Proteomes" id="UP000887540"/>
    </source>
</evidence>
<accession>A0A914EDA9</accession>
<evidence type="ECO:0000313" key="2">
    <source>
        <dbReference type="WBParaSite" id="ACRNAN_scaffold7469.g32740.t1"/>
    </source>
</evidence>
<proteinExistence type="predicted"/>